<sequence length="974" mass="110004">MKSRALGPSCKRKSATLSHNQLSDKLRRTTVNLNAFKLQYLNKARKNDTQHNKLDTYVEFHNLAGHQDIPALPRLLRNSAWQGWGIKKTVRKAHKAVTREYHPHSYSDYEKDIAIVTYELGGSAALYALNHSTIALPSRKCIEPLRQEIKFHISVGGIKMSDILANIETSFKDIGPNHYKTGISLCVDEMAIERRLSYLPDTDDIAGLCHHSKALGSLKMGDDMNVVSGVAKAVRITKDVHGAHEVTVAAFSHHDPEHCGAQPALLLPTCKKGLDFYDAALELKMIMEGWKISEFGAELHGEIWSIASDGDSKRRKALYLLCMVRELKDTDPLFKHLEHLLGLNLFTGMNFETAAFDWKHNWKRVDIFVQHTNNIVGLVTALLSFERLVINGVHITKALIAEWFELLEGHDWMDTNIWTLFNHNDKQDVPRAITLLSLITDLRDLHHDDFNPSQLHTFHALQLLGEMVAGLIEPFLSIHFSLSEQCMFKDAIFMIARMKELNPKHKVFFCLLGDDVLEVLFGRVRMIGGHDSNADIDQLRHRLASAIRLDKIFSRHPELERKPRHLNTDRTRSADHFSPRHWTDDLTAESCDLAACWKKGVEAATLLDTKEVDRSLEPDSLVHDEPGEESSKPLSTADVIRSFDGQAALDQERREAQTKPHSVWMPLSNNGTSTKLTHKTTILRHNMNPHFDIDQANSRARLLRVQAFSTQRSGWDHSISNITNKSMGNVFCVTHLFAALITVNNSDVSLAIINCTSIRTPTGSVFSVPFDEIALPNSKFDLWGQVLALIPDFVNGELVWNWQAKFIEFESGRPRGQNSSSITHLRNLKITANGSATRPLKANEPVSIPHRDLLPAVQYLLGARPNTWRFSEAQLSELQKELSERVSIDDDVRQEIPLCNQVRQGSFPYLAQLPNNVGFIQHVVRSISIPPSQYTARLCRVCTKNVPPPMRQNHMGKHILYQRCGIVTKCAGPQ</sequence>
<dbReference type="EMBL" id="JABCKI010005978">
    <property type="protein sequence ID" value="KAG5636086.1"/>
    <property type="molecule type" value="Genomic_DNA"/>
</dbReference>
<reference evidence="2" key="1">
    <citation type="submission" date="2021-02" db="EMBL/GenBank/DDBJ databases">
        <authorList>
            <person name="Nieuwenhuis M."/>
            <person name="Van De Peppel L.J.J."/>
        </authorList>
    </citation>
    <scope>NUCLEOTIDE SEQUENCE</scope>
    <source>
        <strain evidence="2">D49</strain>
    </source>
</reference>
<proteinExistence type="predicted"/>
<evidence type="ECO:0000313" key="3">
    <source>
        <dbReference type="Proteomes" id="UP000717328"/>
    </source>
</evidence>
<organism evidence="2 3">
    <name type="scientific">Sphagnurus paluster</name>
    <dbReference type="NCBI Taxonomy" id="117069"/>
    <lineage>
        <taxon>Eukaryota</taxon>
        <taxon>Fungi</taxon>
        <taxon>Dikarya</taxon>
        <taxon>Basidiomycota</taxon>
        <taxon>Agaricomycotina</taxon>
        <taxon>Agaricomycetes</taxon>
        <taxon>Agaricomycetidae</taxon>
        <taxon>Agaricales</taxon>
        <taxon>Tricholomatineae</taxon>
        <taxon>Lyophyllaceae</taxon>
        <taxon>Sphagnurus</taxon>
    </lineage>
</organism>
<evidence type="ECO:0000313" key="2">
    <source>
        <dbReference type="EMBL" id="KAG5636086.1"/>
    </source>
</evidence>
<keyword evidence="3" id="KW-1185">Reference proteome</keyword>
<dbReference type="OrthoDB" id="2691851at2759"/>
<gene>
    <name evidence="2" type="ORF">H0H81_009165</name>
</gene>
<accession>A0A9P7K2X0</accession>
<name>A0A9P7K2X0_9AGAR</name>
<feature type="region of interest" description="Disordered" evidence="1">
    <location>
        <begin position="560"/>
        <end position="579"/>
    </location>
</feature>
<dbReference type="Proteomes" id="UP000717328">
    <property type="component" value="Unassembled WGS sequence"/>
</dbReference>
<protein>
    <submittedName>
        <fullName evidence="2">Uncharacterized protein</fullName>
    </submittedName>
</protein>
<dbReference type="AlphaFoldDB" id="A0A9P7K2X0"/>
<reference evidence="2" key="2">
    <citation type="submission" date="2021-10" db="EMBL/GenBank/DDBJ databases">
        <title>Phylogenomics reveals ancestral predisposition of the termite-cultivated fungus Termitomyces towards a domesticated lifestyle.</title>
        <authorList>
            <person name="Auxier B."/>
            <person name="Grum-Grzhimaylo A."/>
            <person name="Cardenas M.E."/>
            <person name="Lodge J.D."/>
            <person name="Laessoe T."/>
            <person name="Pedersen O."/>
            <person name="Smith M.E."/>
            <person name="Kuyper T.W."/>
            <person name="Franco-Molano E.A."/>
            <person name="Baroni T.J."/>
            <person name="Aanen D.K."/>
        </authorList>
    </citation>
    <scope>NUCLEOTIDE SEQUENCE</scope>
    <source>
        <strain evidence="2">D49</strain>
    </source>
</reference>
<comment type="caution">
    <text evidence="2">The sequence shown here is derived from an EMBL/GenBank/DDBJ whole genome shotgun (WGS) entry which is preliminary data.</text>
</comment>
<evidence type="ECO:0000256" key="1">
    <source>
        <dbReference type="SAM" id="MobiDB-lite"/>
    </source>
</evidence>
<feature type="compositionally biased region" description="Basic and acidic residues" evidence="1">
    <location>
        <begin position="617"/>
        <end position="631"/>
    </location>
</feature>
<feature type="non-terminal residue" evidence="2">
    <location>
        <position position="974"/>
    </location>
</feature>
<feature type="region of interest" description="Disordered" evidence="1">
    <location>
        <begin position="617"/>
        <end position="637"/>
    </location>
</feature>